<keyword evidence="3" id="KW-1185">Reference proteome</keyword>
<protein>
    <submittedName>
        <fullName evidence="1 2">Uncharacterized protein</fullName>
    </submittedName>
</protein>
<name>A0A2K2CHY3_BRADI</name>
<gene>
    <name evidence="1" type="ORF">BRADI_5g18097v3</name>
</gene>
<dbReference type="EMBL" id="CM000884">
    <property type="protein sequence ID" value="PNT61634.1"/>
    <property type="molecule type" value="Genomic_DNA"/>
</dbReference>
<reference evidence="1" key="2">
    <citation type="submission" date="2017-06" db="EMBL/GenBank/DDBJ databases">
        <title>WGS assembly of Brachypodium distachyon.</title>
        <authorList>
            <consortium name="The International Brachypodium Initiative"/>
            <person name="Lucas S."/>
            <person name="Harmon-Smith M."/>
            <person name="Lail K."/>
            <person name="Tice H."/>
            <person name="Grimwood J."/>
            <person name="Bruce D."/>
            <person name="Barry K."/>
            <person name="Shu S."/>
            <person name="Lindquist E."/>
            <person name="Wang M."/>
            <person name="Pitluck S."/>
            <person name="Vogel J.P."/>
            <person name="Garvin D.F."/>
            <person name="Mockler T.C."/>
            <person name="Schmutz J."/>
            <person name="Rokhsar D."/>
            <person name="Bevan M.W."/>
        </authorList>
    </citation>
    <scope>NUCLEOTIDE SEQUENCE</scope>
    <source>
        <strain evidence="1">Bd21</strain>
    </source>
</reference>
<reference evidence="1 2" key="1">
    <citation type="journal article" date="2010" name="Nature">
        <title>Genome sequencing and analysis of the model grass Brachypodium distachyon.</title>
        <authorList>
            <consortium name="International Brachypodium Initiative"/>
        </authorList>
    </citation>
    <scope>NUCLEOTIDE SEQUENCE [LARGE SCALE GENOMIC DNA]</scope>
    <source>
        <strain evidence="1 2">Bd21</strain>
    </source>
</reference>
<dbReference type="AlphaFoldDB" id="A0A2K2CHY3"/>
<dbReference type="InParanoid" id="A0A2K2CHY3"/>
<evidence type="ECO:0000313" key="1">
    <source>
        <dbReference type="EMBL" id="PNT61634.1"/>
    </source>
</evidence>
<dbReference type="Gramene" id="PNT61634">
    <property type="protein sequence ID" value="PNT61634"/>
    <property type="gene ID" value="BRADI_5g18097v3"/>
</dbReference>
<proteinExistence type="predicted"/>
<evidence type="ECO:0000313" key="2">
    <source>
        <dbReference type="EnsemblPlants" id="PNT61634"/>
    </source>
</evidence>
<dbReference type="Proteomes" id="UP000008810">
    <property type="component" value="Chromosome 5"/>
</dbReference>
<organism evidence="1">
    <name type="scientific">Brachypodium distachyon</name>
    <name type="common">Purple false brome</name>
    <name type="synonym">Trachynia distachya</name>
    <dbReference type="NCBI Taxonomy" id="15368"/>
    <lineage>
        <taxon>Eukaryota</taxon>
        <taxon>Viridiplantae</taxon>
        <taxon>Streptophyta</taxon>
        <taxon>Embryophyta</taxon>
        <taxon>Tracheophyta</taxon>
        <taxon>Spermatophyta</taxon>
        <taxon>Magnoliopsida</taxon>
        <taxon>Liliopsida</taxon>
        <taxon>Poales</taxon>
        <taxon>Poaceae</taxon>
        <taxon>BOP clade</taxon>
        <taxon>Pooideae</taxon>
        <taxon>Stipodae</taxon>
        <taxon>Brachypodieae</taxon>
        <taxon>Brachypodium</taxon>
    </lineage>
</organism>
<accession>A0A2K2CHY3</accession>
<reference evidence="2" key="3">
    <citation type="submission" date="2018-08" db="UniProtKB">
        <authorList>
            <consortium name="EnsemblPlants"/>
        </authorList>
    </citation>
    <scope>IDENTIFICATION</scope>
    <source>
        <strain evidence="2">cv. Bd21</strain>
    </source>
</reference>
<dbReference type="EnsemblPlants" id="PNT61634">
    <property type="protein sequence ID" value="PNT61634"/>
    <property type="gene ID" value="BRADI_5g18097v3"/>
</dbReference>
<evidence type="ECO:0000313" key="3">
    <source>
        <dbReference type="Proteomes" id="UP000008810"/>
    </source>
</evidence>
<sequence>MDFFPRTFQCYKYCHRMLQLSSPKHQALFQRVHSLQTAGKHFLCQDPPLLPGHLV</sequence>